<organism evidence="9 10">
    <name type="scientific">Halorubellus litoreus</name>
    <dbReference type="NCBI Taxonomy" id="755308"/>
    <lineage>
        <taxon>Archaea</taxon>
        <taxon>Methanobacteriati</taxon>
        <taxon>Methanobacteriota</taxon>
        <taxon>Stenosarchaea group</taxon>
        <taxon>Halobacteria</taxon>
        <taxon>Halobacteriales</taxon>
        <taxon>Halorubellaceae</taxon>
        <taxon>Halorubellus</taxon>
    </lineage>
</organism>
<evidence type="ECO:0000259" key="7">
    <source>
        <dbReference type="PROSITE" id="PS50112"/>
    </source>
</evidence>
<dbReference type="PANTHER" id="PTHR43304:SF1">
    <property type="entry name" value="PAC DOMAIN-CONTAINING PROTEIN"/>
    <property type="match status" value="1"/>
</dbReference>
<protein>
    <recommendedName>
        <fullName evidence="2">histidine kinase</fullName>
        <ecNumber evidence="2">2.7.13.3</ecNumber>
    </recommendedName>
</protein>
<keyword evidence="4" id="KW-0808">Transferase</keyword>
<keyword evidence="5" id="KW-0418">Kinase</keyword>
<evidence type="ECO:0000313" key="10">
    <source>
        <dbReference type="Proteomes" id="UP001596395"/>
    </source>
</evidence>
<keyword evidence="10" id="KW-1185">Reference proteome</keyword>
<evidence type="ECO:0000256" key="1">
    <source>
        <dbReference type="ARBA" id="ARBA00000085"/>
    </source>
</evidence>
<dbReference type="SMART" id="SM00086">
    <property type="entry name" value="PAC"/>
    <property type="match status" value="1"/>
</dbReference>
<dbReference type="EC" id="2.7.13.3" evidence="2"/>
<dbReference type="InterPro" id="IPR035965">
    <property type="entry name" value="PAS-like_dom_sf"/>
</dbReference>
<evidence type="ECO:0000256" key="6">
    <source>
        <dbReference type="SAM" id="MobiDB-lite"/>
    </source>
</evidence>
<evidence type="ECO:0000256" key="4">
    <source>
        <dbReference type="ARBA" id="ARBA00022679"/>
    </source>
</evidence>
<dbReference type="InterPro" id="IPR000014">
    <property type="entry name" value="PAS"/>
</dbReference>
<dbReference type="NCBIfam" id="TIGR00229">
    <property type="entry name" value="sensory_box"/>
    <property type="match status" value="1"/>
</dbReference>
<dbReference type="InterPro" id="IPR001610">
    <property type="entry name" value="PAC"/>
</dbReference>
<dbReference type="Proteomes" id="UP001596395">
    <property type="component" value="Unassembled WGS sequence"/>
</dbReference>
<feature type="region of interest" description="Disordered" evidence="6">
    <location>
        <begin position="132"/>
        <end position="169"/>
    </location>
</feature>
<comment type="catalytic activity">
    <reaction evidence="1">
        <text>ATP + protein L-histidine = ADP + protein N-phospho-L-histidine.</text>
        <dbReference type="EC" id="2.7.13.3"/>
    </reaction>
</comment>
<dbReference type="EMBL" id="JBHSXN010000004">
    <property type="protein sequence ID" value="MFC6954987.1"/>
    <property type="molecule type" value="Genomic_DNA"/>
</dbReference>
<feature type="compositionally biased region" description="Polar residues" evidence="6">
    <location>
        <begin position="160"/>
        <end position="169"/>
    </location>
</feature>
<dbReference type="PANTHER" id="PTHR43304">
    <property type="entry name" value="PHYTOCHROME-LIKE PROTEIN CPH1"/>
    <property type="match status" value="1"/>
</dbReference>
<dbReference type="PROSITE" id="PS50113">
    <property type="entry name" value="PAC"/>
    <property type="match status" value="1"/>
</dbReference>
<gene>
    <name evidence="9" type="ORF">ACFQGB_19150</name>
</gene>
<feature type="domain" description="PAS" evidence="7">
    <location>
        <begin position="14"/>
        <end position="84"/>
    </location>
</feature>
<name>A0ABD5VLR0_9EURY</name>
<dbReference type="Gene3D" id="3.30.450.20">
    <property type="entry name" value="PAS domain"/>
    <property type="match status" value="1"/>
</dbReference>
<keyword evidence="3" id="KW-0597">Phosphoprotein</keyword>
<evidence type="ECO:0000256" key="3">
    <source>
        <dbReference type="ARBA" id="ARBA00022553"/>
    </source>
</evidence>
<evidence type="ECO:0000259" key="8">
    <source>
        <dbReference type="PROSITE" id="PS50113"/>
    </source>
</evidence>
<dbReference type="AlphaFoldDB" id="A0ABD5VLR0"/>
<dbReference type="InterPro" id="IPR013656">
    <property type="entry name" value="PAS_4"/>
</dbReference>
<evidence type="ECO:0000313" key="9">
    <source>
        <dbReference type="EMBL" id="MFC6954987.1"/>
    </source>
</evidence>
<dbReference type="InterPro" id="IPR052162">
    <property type="entry name" value="Sensor_kinase/Photoreceptor"/>
</dbReference>
<evidence type="ECO:0000256" key="2">
    <source>
        <dbReference type="ARBA" id="ARBA00012438"/>
    </source>
</evidence>
<dbReference type="CDD" id="cd00130">
    <property type="entry name" value="PAS"/>
    <property type="match status" value="1"/>
</dbReference>
<proteinExistence type="predicted"/>
<dbReference type="InterPro" id="IPR000700">
    <property type="entry name" value="PAS-assoc_C"/>
</dbReference>
<dbReference type="PROSITE" id="PS50112">
    <property type="entry name" value="PAS"/>
    <property type="match status" value="1"/>
</dbReference>
<feature type="domain" description="PAC" evidence="8">
    <location>
        <begin position="88"/>
        <end position="139"/>
    </location>
</feature>
<dbReference type="SUPFAM" id="SSF55785">
    <property type="entry name" value="PYP-like sensor domain (PAS domain)"/>
    <property type="match status" value="1"/>
</dbReference>
<dbReference type="Pfam" id="PF08448">
    <property type="entry name" value="PAS_4"/>
    <property type="match status" value="1"/>
</dbReference>
<reference evidence="9 10" key="1">
    <citation type="journal article" date="2019" name="Int. J. Syst. Evol. Microbiol.">
        <title>The Global Catalogue of Microorganisms (GCM) 10K type strain sequencing project: providing services to taxonomists for standard genome sequencing and annotation.</title>
        <authorList>
            <consortium name="The Broad Institute Genomics Platform"/>
            <consortium name="The Broad Institute Genome Sequencing Center for Infectious Disease"/>
            <person name="Wu L."/>
            <person name="Ma J."/>
        </authorList>
    </citation>
    <scope>NUCLEOTIDE SEQUENCE [LARGE SCALE GENOMIC DNA]</scope>
    <source>
        <strain evidence="9 10">GX26</strain>
    </source>
</reference>
<dbReference type="SMART" id="SM00091">
    <property type="entry name" value="PAS"/>
    <property type="match status" value="1"/>
</dbReference>
<dbReference type="GO" id="GO:0004673">
    <property type="term" value="F:protein histidine kinase activity"/>
    <property type="evidence" value="ECO:0007669"/>
    <property type="project" value="UniProtKB-EC"/>
</dbReference>
<evidence type="ECO:0000256" key="5">
    <source>
        <dbReference type="ARBA" id="ARBA00022777"/>
    </source>
</evidence>
<comment type="caution">
    <text evidence="9">The sequence shown here is derived from an EMBL/GenBank/DDBJ whole genome shotgun (WGS) entry which is preliminary data.</text>
</comment>
<dbReference type="RefSeq" id="WP_336351926.1">
    <property type="nucleotide sequence ID" value="NZ_JAZAQL010000004.1"/>
</dbReference>
<sequence length="169" mass="19191">MEDRTTPEKPKERDTEWYRTIVEEVNDLATVVDSDGTITYVSPAITRVLGYEPEDLIGHQGYGFVHSDNQDRNAEAMESVLEDGSNAESVEVRFRDAKGSWRWIEATIRNRLDDGVIDGVLLSSRDITTRKATRRRLESSPRARASGRRNSHRSPPMVRSRNSWVSLGT</sequence>
<accession>A0ABD5VLR0</accession>